<dbReference type="OrthoDB" id="3637736at2"/>
<reference evidence="2" key="1">
    <citation type="submission" date="2017-07" db="EMBL/GenBank/DDBJ databases">
        <title>Comparative genome mining reveals phylogenetic distribution patterns of secondary metabolites in Amycolatopsis.</title>
        <authorList>
            <person name="Adamek M."/>
            <person name="Alanjary M."/>
            <person name="Sales-Ortells H."/>
            <person name="Goodfellow M."/>
            <person name="Bull A.T."/>
            <person name="Kalinowski J."/>
            <person name="Ziemert N."/>
        </authorList>
    </citation>
    <scope>NUCLEOTIDE SEQUENCE [LARGE SCALE GENOMIC DNA]</scope>
    <source>
        <strain evidence="2">H5</strain>
    </source>
</reference>
<accession>A0A229TF83</accession>
<organism evidence="1 2">
    <name type="scientific">Amycolatopsis vastitatis</name>
    <dbReference type="NCBI Taxonomy" id="1905142"/>
    <lineage>
        <taxon>Bacteria</taxon>
        <taxon>Bacillati</taxon>
        <taxon>Actinomycetota</taxon>
        <taxon>Actinomycetes</taxon>
        <taxon>Pseudonocardiales</taxon>
        <taxon>Pseudonocardiaceae</taxon>
        <taxon>Amycolatopsis</taxon>
    </lineage>
</organism>
<evidence type="ECO:0000313" key="2">
    <source>
        <dbReference type="Proteomes" id="UP000215199"/>
    </source>
</evidence>
<dbReference type="RefSeq" id="WP_093946936.1">
    <property type="nucleotide sequence ID" value="NZ_NMUL01000007.1"/>
</dbReference>
<protein>
    <submittedName>
        <fullName evidence="1">Uncharacterized protein</fullName>
    </submittedName>
</protein>
<sequence>MNTERSAMLVSLGVYDDPDVDTSTVRDALAIIKVIDEGQFVYKGRGQGSMDLFFRRFSGFYVDHLWLDTARDGVSLGLRYERRGYPWPKGNEPEPLRIAGPGTIVDVVRVVVDEWIVLL</sequence>
<dbReference type="EMBL" id="NMUL01000007">
    <property type="protein sequence ID" value="OXM69611.1"/>
    <property type="molecule type" value="Genomic_DNA"/>
</dbReference>
<dbReference type="AlphaFoldDB" id="A0A229TF83"/>
<dbReference type="Proteomes" id="UP000215199">
    <property type="component" value="Unassembled WGS sequence"/>
</dbReference>
<keyword evidence="2" id="KW-1185">Reference proteome</keyword>
<name>A0A229TF83_9PSEU</name>
<gene>
    <name evidence="1" type="ORF">CF165_08870</name>
</gene>
<evidence type="ECO:0000313" key="1">
    <source>
        <dbReference type="EMBL" id="OXM69611.1"/>
    </source>
</evidence>
<comment type="caution">
    <text evidence="1">The sequence shown here is derived from an EMBL/GenBank/DDBJ whole genome shotgun (WGS) entry which is preliminary data.</text>
</comment>
<proteinExistence type="predicted"/>